<dbReference type="GeneID" id="112272725"/>
<dbReference type="PANTHER" id="PTHR12305:SF96">
    <property type="entry name" value="PHOSPHATIDYLINOSITOL 3,4,5-TRISPHOSPHATE 3-PHOSPHATASE AND PROTEIN-TYROSINE-PHOSPHATASE PTEN2A"/>
    <property type="match status" value="1"/>
</dbReference>
<dbReference type="SMART" id="SM01326">
    <property type="entry name" value="PTEN_C2"/>
    <property type="match status" value="1"/>
</dbReference>
<evidence type="ECO:0000256" key="6">
    <source>
        <dbReference type="SAM" id="MobiDB-lite"/>
    </source>
</evidence>
<evidence type="ECO:0000256" key="4">
    <source>
        <dbReference type="ARBA" id="ARBA00022912"/>
    </source>
</evidence>
<feature type="compositionally biased region" description="Polar residues" evidence="6">
    <location>
        <begin position="548"/>
        <end position="558"/>
    </location>
</feature>
<dbReference type="InterPro" id="IPR029021">
    <property type="entry name" value="Prot-tyrosine_phosphatase-like"/>
</dbReference>
<evidence type="ECO:0000259" key="9">
    <source>
        <dbReference type="PROSITE" id="PS51182"/>
    </source>
</evidence>
<dbReference type="InterPro" id="IPR045101">
    <property type="entry name" value="PTP_PTEN"/>
</dbReference>
<protein>
    <recommendedName>
        <fullName evidence="13">Phosphatidylinositol-3,4,5-trisphosphate 3-phosphatase</fullName>
    </recommendedName>
</protein>
<dbReference type="InterPro" id="IPR055183">
    <property type="entry name" value="PTEN2A/B_C2"/>
</dbReference>
<dbReference type="Gramene" id="Pp3c19_18320V3.1">
    <property type="protein sequence ID" value="Pp3c19_18320V3.1"/>
    <property type="gene ID" value="Pp3c19_18320"/>
</dbReference>
<dbReference type="Proteomes" id="UP000006727">
    <property type="component" value="Chromosome 19"/>
</dbReference>
<evidence type="ECO:0000313" key="12">
    <source>
        <dbReference type="Proteomes" id="UP000006727"/>
    </source>
</evidence>
<reference evidence="10 12" key="1">
    <citation type="journal article" date="2008" name="Science">
        <title>The Physcomitrella genome reveals evolutionary insights into the conquest of land by plants.</title>
        <authorList>
            <person name="Rensing S."/>
            <person name="Lang D."/>
            <person name="Zimmer A."/>
            <person name="Terry A."/>
            <person name="Salamov A."/>
            <person name="Shapiro H."/>
            <person name="Nishiyama T."/>
            <person name="Perroud P.-F."/>
            <person name="Lindquist E."/>
            <person name="Kamisugi Y."/>
            <person name="Tanahashi T."/>
            <person name="Sakakibara K."/>
            <person name="Fujita T."/>
            <person name="Oishi K."/>
            <person name="Shin-I T."/>
            <person name="Kuroki Y."/>
            <person name="Toyoda A."/>
            <person name="Suzuki Y."/>
            <person name="Hashimoto A."/>
            <person name="Yamaguchi K."/>
            <person name="Sugano A."/>
            <person name="Kohara Y."/>
            <person name="Fujiyama A."/>
            <person name="Anterola A."/>
            <person name="Aoki S."/>
            <person name="Ashton N."/>
            <person name="Barbazuk W.B."/>
            <person name="Barker E."/>
            <person name="Bennetzen J."/>
            <person name="Bezanilla M."/>
            <person name="Blankenship R."/>
            <person name="Cho S.H."/>
            <person name="Dutcher S."/>
            <person name="Estelle M."/>
            <person name="Fawcett J.A."/>
            <person name="Gundlach H."/>
            <person name="Hanada K."/>
            <person name="Heyl A."/>
            <person name="Hicks K.A."/>
            <person name="Hugh J."/>
            <person name="Lohr M."/>
            <person name="Mayer K."/>
            <person name="Melkozernov A."/>
            <person name="Murata T."/>
            <person name="Nelson D."/>
            <person name="Pils B."/>
            <person name="Prigge M."/>
            <person name="Reiss B."/>
            <person name="Renner T."/>
            <person name="Rombauts S."/>
            <person name="Rushton P."/>
            <person name="Sanderfoot A."/>
            <person name="Schween G."/>
            <person name="Shiu S.-H."/>
            <person name="Stueber K."/>
            <person name="Theodoulou F.L."/>
            <person name="Tu H."/>
            <person name="Van de Peer Y."/>
            <person name="Verrier P.J."/>
            <person name="Waters E."/>
            <person name="Wood A."/>
            <person name="Yang L."/>
            <person name="Cove D."/>
            <person name="Cuming A."/>
            <person name="Hasebe M."/>
            <person name="Lucas S."/>
            <person name="Mishler D.B."/>
            <person name="Reski R."/>
            <person name="Grigoriev I."/>
            <person name="Quatrano R.S."/>
            <person name="Boore J.L."/>
        </authorList>
    </citation>
    <scope>NUCLEOTIDE SEQUENCE [LARGE SCALE GENOMIC DNA]</scope>
    <source>
        <strain evidence="11 12">cv. Gransden 2004</strain>
    </source>
</reference>
<dbReference type="FunFam" id="3.90.190.10:FF:000053">
    <property type="entry name" value="Phosphatidylinositol 3,4,5-trisphosphate 3-phosphatase TPTE2"/>
    <property type="match status" value="1"/>
</dbReference>
<feature type="compositionally biased region" description="Polar residues" evidence="6">
    <location>
        <begin position="527"/>
        <end position="539"/>
    </location>
</feature>
<dbReference type="InterPro" id="IPR000387">
    <property type="entry name" value="Tyr_Pase_dom"/>
</dbReference>
<dbReference type="InterPro" id="IPR016130">
    <property type="entry name" value="Tyr_Pase_AS"/>
</dbReference>
<dbReference type="OrthoDB" id="266663at2759"/>
<dbReference type="PROSITE" id="PS00383">
    <property type="entry name" value="TYR_PHOSPHATASE_1"/>
    <property type="match status" value="1"/>
</dbReference>
<feature type="region of interest" description="Disordered" evidence="6">
    <location>
        <begin position="120"/>
        <end position="142"/>
    </location>
</feature>
<dbReference type="CDD" id="cd14509">
    <property type="entry name" value="PTP_PTEN"/>
    <property type="match status" value="1"/>
</dbReference>
<comment type="catalytic activity">
    <reaction evidence="1">
        <text>a 1,2-diacyl-sn-glycero-3-phospho-(1D-myo-inositol-3,4,5-trisphosphate) + H2O = a 1,2-diacyl-sn-glycero-3-phospho-(1D-myo-inositol-4,5-bisphosphate) + phosphate</text>
        <dbReference type="Rhea" id="RHEA:25017"/>
        <dbReference type="ChEBI" id="CHEBI:15377"/>
        <dbReference type="ChEBI" id="CHEBI:43474"/>
        <dbReference type="ChEBI" id="CHEBI:57836"/>
        <dbReference type="ChEBI" id="CHEBI:58456"/>
        <dbReference type="EC" id="3.1.3.67"/>
    </reaction>
</comment>
<keyword evidence="3" id="KW-0378">Hydrolase</keyword>
<feature type="region of interest" description="Disordered" evidence="6">
    <location>
        <begin position="1"/>
        <end position="108"/>
    </location>
</feature>
<reference evidence="10 12" key="2">
    <citation type="journal article" date="2018" name="Plant J.">
        <title>The Physcomitrella patens chromosome-scale assembly reveals moss genome structure and evolution.</title>
        <authorList>
            <person name="Lang D."/>
            <person name="Ullrich K.K."/>
            <person name="Murat F."/>
            <person name="Fuchs J."/>
            <person name="Jenkins J."/>
            <person name="Haas F.B."/>
            <person name="Piednoel M."/>
            <person name="Gundlach H."/>
            <person name="Van Bel M."/>
            <person name="Meyberg R."/>
            <person name="Vives C."/>
            <person name="Morata J."/>
            <person name="Symeonidi A."/>
            <person name="Hiss M."/>
            <person name="Muchero W."/>
            <person name="Kamisugi Y."/>
            <person name="Saleh O."/>
            <person name="Blanc G."/>
            <person name="Decker E.L."/>
            <person name="van Gessel N."/>
            <person name="Grimwood J."/>
            <person name="Hayes R.D."/>
            <person name="Graham S.W."/>
            <person name="Gunter L.E."/>
            <person name="McDaniel S.F."/>
            <person name="Hoernstein S.N.W."/>
            <person name="Larsson A."/>
            <person name="Li F.W."/>
            <person name="Perroud P.F."/>
            <person name="Phillips J."/>
            <person name="Ranjan P."/>
            <person name="Rokshar D.S."/>
            <person name="Rothfels C.J."/>
            <person name="Schneider L."/>
            <person name="Shu S."/>
            <person name="Stevenson D.W."/>
            <person name="Thummler F."/>
            <person name="Tillich M."/>
            <person name="Villarreal Aguilar J.C."/>
            <person name="Widiez T."/>
            <person name="Wong G.K."/>
            <person name="Wymore A."/>
            <person name="Zhang Y."/>
            <person name="Zimmer A.D."/>
            <person name="Quatrano R.S."/>
            <person name="Mayer K.F.X."/>
            <person name="Goodstein D."/>
            <person name="Casacuberta J.M."/>
            <person name="Vandepoele K."/>
            <person name="Reski R."/>
            <person name="Cuming A.C."/>
            <person name="Tuskan G.A."/>
            <person name="Maumus F."/>
            <person name="Salse J."/>
            <person name="Schmutz J."/>
            <person name="Rensing S.A."/>
        </authorList>
    </citation>
    <scope>NUCLEOTIDE SEQUENCE [LARGE SCALE GENOMIC DNA]</scope>
    <source>
        <strain evidence="11 12">cv. Gransden 2004</strain>
    </source>
</reference>
<keyword evidence="4" id="KW-0904">Protein phosphatase</keyword>
<dbReference type="InterPro" id="IPR029023">
    <property type="entry name" value="Tensin_phosphatase"/>
</dbReference>
<feature type="domain" description="C2 tensin-type" evidence="9">
    <location>
        <begin position="367"/>
        <end position="494"/>
    </location>
</feature>
<dbReference type="Gramene" id="Pp3c19_18320V3.2">
    <property type="protein sequence ID" value="Pp3c19_18320V3.2"/>
    <property type="gene ID" value="Pp3c19_18320"/>
</dbReference>
<dbReference type="EMBL" id="ABEU02000019">
    <property type="protein sequence ID" value="PNR34468.1"/>
    <property type="molecule type" value="Genomic_DNA"/>
</dbReference>
<dbReference type="Pfam" id="PF22918">
    <property type="entry name" value="PTEN2_C2"/>
    <property type="match status" value="1"/>
</dbReference>
<dbReference type="Gene3D" id="3.90.190.10">
    <property type="entry name" value="Protein tyrosine phosphatase superfamily"/>
    <property type="match status" value="1"/>
</dbReference>
<dbReference type="GO" id="GO:0006629">
    <property type="term" value="P:lipid metabolic process"/>
    <property type="evidence" value="ECO:0007669"/>
    <property type="project" value="UniProtKB-KW"/>
</dbReference>
<keyword evidence="5" id="KW-0443">Lipid metabolism</keyword>
<dbReference type="GO" id="GO:0005829">
    <property type="term" value="C:cytosol"/>
    <property type="evidence" value="ECO:0000318"/>
    <property type="project" value="GO_Central"/>
</dbReference>
<dbReference type="PANTHER" id="PTHR12305">
    <property type="entry name" value="PHOSPHATASE WITH HOMOLOGY TO TENSIN"/>
    <property type="match status" value="1"/>
</dbReference>
<accession>A0A2K1IYW2</accession>
<dbReference type="PROSITE" id="PS51181">
    <property type="entry name" value="PPASE_TENSIN"/>
    <property type="match status" value="1"/>
</dbReference>
<dbReference type="EnsemblPlants" id="Pp3c19_18320V3.1">
    <property type="protein sequence ID" value="Pp3c19_18320V3.1"/>
    <property type="gene ID" value="Pp3c19_18320"/>
</dbReference>
<name>A0A2K1IYW2_PHYPA</name>
<evidence type="ECO:0000256" key="1">
    <source>
        <dbReference type="ARBA" id="ARBA00000536"/>
    </source>
</evidence>
<evidence type="ECO:0000313" key="11">
    <source>
        <dbReference type="EnsemblPlants" id="Pp3c19_18320V3.1"/>
    </source>
</evidence>
<feature type="domain" description="Tyrosine specific protein phosphatases" evidence="7">
    <location>
        <begin position="288"/>
        <end position="334"/>
    </location>
</feature>
<evidence type="ECO:0008006" key="13">
    <source>
        <dbReference type="Google" id="ProtNLM"/>
    </source>
</evidence>
<gene>
    <name evidence="11" type="primary">LOC112272725</name>
    <name evidence="10" type="ORF">PHYPA_024285</name>
</gene>
<reference evidence="11" key="3">
    <citation type="submission" date="2020-12" db="UniProtKB">
        <authorList>
            <consortium name="EnsemblPlants"/>
        </authorList>
    </citation>
    <scope>IDENTIFICATION</scope>
</reference>
<dbReference type="GO" id="GO:0004721">
    <property type="term" value="F:phosphoprotein phosphatase activity"/>
    <property type="evidence" value="ECO:0007669"/>
    <property type="project" value="UniProtKB-KW"/>
</dbReference>
<evidence type="ECO:0000313" key="10">
    <source>
        <dbReference type="EMBL" id="PNR34468.1"/>
    </source>
</evidence>
<evidence type="ECO:0000259" key="8">
    <source>
        <dbReference type="PROSITE" id="PS51181"/>
    </source>
</evidence>
<feature type="region of interest" description="Disordered" evidence="6">
    <location>
        <begin position="591"/>
        <end position="628"/>
    </location>
</feature>
<dbReference type="AlphaFoldDB" id="A0A2K1IYW2"/>
<feature type="compositionally biased region" description="Low complexity" evidence="6">
    <location>
        <begin position="82"/>
        <end position="103"/>
    </location>
</feature>
<feature type="compositionally biased region" description="Polar residues" evidence="6">
    <location>
        <begin position="32"/>
        <end position="49"/>
    </location>
</feature>
<dbReference type="PROSITE" id="PS51182">
    <property type="entry name" value="C2_TENSIN"/>
    <property type="match status" value="1"/>
</dbReference>
<dbReference type="PROSITE" id="PS50056">
    <property type="entry name" value="TYR_PHOSPHATASE_2"/>
    <property type="match status" value="1"/>
</dbReference>
<dbReference type="RefSeq" id="XP_024356550.1">
    <property type="nucleotide sequence ID" value="XM_024500782.2"/>
</dbReference>
<feature type="compositionally biased region" description="Basic and acidic residues" evidence="6">
    <location>
        <begin position="609"/>
        <end position="622"/>
    </location>
</feature>
<dbReference type="PaxDb" id="3218-PP1S172_76V6.2"/>
<organism evidence="10">
    <name type="scientific">Physcomitrium patens</name>
    <name type="common">Spreading-leaved earth moss</name>
    <name type="synonym">Physcomitrella patens</name>
    <dbReference type="NCBI Taxonomy" id="3218"/>
    <lineage>
        <taxon>Eukaryota</taxon>
        <taxon>Viridiplantae</taxon>
        <taxon>Streptophyta</taxon>
        <taxon>Embryophyta</taxon>
        <taxon>Bryophyta</taxon>
        <taxon>Bryophytina</taxon>
        <taxon>Bryopsida</taxon>
        <taxon>Funariidae</taxon>
        <taxon>Funariales</taxon>
        <taxon>Funariaceae</taxon>
        <taxon>Physcomitrium</taxon>
    </lineage>
</organism>
<comment type="similarity">
    <text evidence="2">Belongs to the PTEN phosphatase protein family.</text>
</comment>
<evidence type="ECO:0000256" key="5">
    <source>
        <dbReference type="ARBA" id="ARBA00023098"/>
    </source>
</evidence>
<evidence type="ECO:0000256" key="3">
    <source>
        <dbReference type="ARBA" id="ARBA00022801"/>
    </source>
</evidence>
<dbReference type="STRING" id="3218.A0A2K1IYW2"/>
<feature type="region of interest" description="Disordered" evidence="6">
    <location>
        <begin position="527"/>
        <end position="559"/>
    </location>
</feature>
<sequence>MADIAEAEPSPGLPADNEAPVLPRAASELSKSDQQPLTTGSPKVNQRSFSFPYGGSTKGSEEGTAKANQASGFSQWARGFRLPSSLGSSSGPASGGDAPKSSPFSMLTKGFGKRVPAQAPAVNVTASSETGDDSVKNPAPIAGVQEGNAFDRFTNGFLDSSRNAVRTVQLKARHLVSQNKRRYQEGGFDLDMAYITENIIAMGFPAGDMSSGLLGYVEGFYRNHMEEVLKFFETHHKGKYKVYNLCSERLYDASLFGGKVACFPFDDHNCPPLQLVAAFCQSAYSWLKGDLENVVVVHCKAGMARTGLMITCLLMYLKFFQSAEESINYYNQKRCVDGKGLVLPSQIRYVNYFERVLKEFKGETPQGRKCILRGIRLHKCPYWVRPGVTISDHNGVLFSSKKHPRTKDLLSEDIWFNAPRKGVLVFALPGERCVADINGDFKIQFSDRHGDFYCWLNTNMMETRQILETSDLDGFEKRRLPSPGLQVEVVILDHDAPIPRKKAAEGTAIQSTTAAKEASTASILQVNASTEGSNSSQLVDGSDDAKGNTVSGNDSGVQEDTKVAVPGEISAGDHQGGDSSKAAKAIDAEKVEGSLGEGKTTAGVGSQSDSKDTGVLSRHDASPRSGAVAPSDFKAIAAASAADASVFTFGDDDDYDSEEELQ</sequence>
<dbReference type="OMA" id="PCPGFQV"/>
<evidence type="ECO:0000256" key="2">
    <source>
        <dbReference type="ARBA" id="ARBA00007881"/>
    </source>
</evidence>
<dbReference type="Pfam" id="PF22785">
    <property type="entry name" value="Tc-R-P"/>
    <property type="match status" value="1"/>
</dbReference>
<proteinExistence type="inferred from homology"/>
<keyword evidence="12" id="KW-1185">Reference proteome</keyword>
<dbReference type="EnsemblPlants" id="Pp3c19_18320V3.2">
    <property type="protein sequence ID" value="Pp3c19_18320V3.2"/>
    <property type="gene ID" value="Pp3c19_18320"/>
</dbReference>
<dbReference type="GO" id="GO:0016314">
    <property type="term" value="F:phosphatidylinositol-3,4,5-trisphosphate 3-phosphatase activity"/>
    <property type="evidence" value="ECO:0000318"/>
    <property type="project" value="GO_Central"/>
</dbReference>
<dbReference type="SMR" id="A0A2K1IYW2"/>
<feature type="domain" description="Phosphatase tensin-type" evidence="8">
    <location>
        <begin position="181"/>
        <end position="360"/>
    </location>
</feature>
<dbReference type="SUPFAM" id="SSF52799">
    <property type="entry name" value="(Phosphotyrosine protein) phosphatases II"/>
    <property type="match status" value="1"/>
</dbReference>
<dbReference type="InterPro" id="IPR014020">
    <property type="entry name" value="Tensin_C2-dom"/>
</dbReference>
<evidence type="ECO:0000259" key="7">
    <source>
        <dbReference type="PROSITE" id="PS50056"/>
    </source>
</evidence>
<dbReference type="InterPro" id="IPR051281">
    <property type="entry name" value="Dual-spec_lipid-protein_phosph"/>
</dbReference>